<protein>
    <submittedName>
        <fullName evidence="1">Uncharacterized protein</fullName>
    </submittedName>
</protein>
<keyword evidence="2" id="KW-1185">Reference proteome</keyword>
<organism evidence="1 2">
    <name type="scientific">Portunus trituberculatus</name>
    <name type="common">Swimming crab</name>
    <name type="synonym">Neptunus trituberculatus</name>
    <dbReference type="NCBI Taxonomy" id="210409"/>
    <lineage>
        <taxon>Eukaryota</taxon>
        <taxon>Metazoa</taxon>
        <taxon>Ecdysozoa</taxon>
        <taxon>Arthropoda</taxon>
        <taxon>Crustacea</taxon>
        <taxon>Multicrustacea</taxon>
        <taxon>Malacostraca</taxon>
        <taxon>Eumalacostraca</taxon>
        <taxon>Eucarida</taxon>
        <taxon>Decapoda</taxon>
        <taxon>Pleocyemata</taxon>
        <taxon>Brachyura</taxon>
        <taxon>Eubrachyura</taxon>
        <taxon>Portunoidea</taxon>
        <taxon>Portunidae</taxon>
        <taxon>Portuninae</taxon>
        <taxon>Portunus</taxon>
    </lineage>
</organism>
<dbReference type="EMBL" id="VSRR010000451">
    <property type="protein sequence ID" value="MPC15731.1"/>
    <property type="molecule type" value="Genomic_DNA"/>
</dbReference>
<evidence type="ECO:0000313" key="2">
    <source>
        <dbReference type="Proteomes" id="UP000324222"/>
    </source>
</evidence>
<dbReference type="AlphaFoldDB" id="A0A5B7D3E0"/>
<dbReference type="Proteomes" id="UP000324222">
    <property type="component" value="Unassembled WGS sequence"/>
</dbReference>
<comment type="caution">
    <text evidence="1">The sequence shown here is derived from an EMBL/GenBank/DDBJ whole genome shotgun (WGS) entry which is preliminary data.</text>
</comment>
<sequence length="91" mass="10464">MNPIKRFRSPYLNYSTICLEGSGIESHPHAKSEVWEPGTPLTLNIKGTKERRSFRLWWQDPKIIIVRDAESRRTRDTARGRLRGDLDNGGG</sequence>
<gene>
    <name evidence="1" type="ORF">E2C01_008532</name>
</gene>
<proteinExistence type="predicted"/>
<evidence type="ECO:0000313" key="1">
    <source>
        <dbReference type="EMBL" id="MPC15731.1"/>
    </source>
</evidence>
<accession>A0A5B7D3E0</accession>
<name>A0A5B7D3E0_PORTR</name>
<reference evidence="1 2" key="1">
    <citation type="submission" date="2019-05" db="EMBL/GenBank/DDBJ databases">
        <title>Another draft genome of Portunus trituberculatus and its Hox gene families provides insights of decapod evolution.</title>
        <authorList>
            <person name="Jeong J.-H."/>
            <person name="Song I."/>
            <person name="Kim S."/>
            <person name="Choi T."/>
            <person name="Kim D."/>
            <person name="Ryu S."/>
            <person name="Kim W."/>
        </authorList>
    </citation>
    <scope>NUCLEOTIDE SEQUENCE [LARGE SCALE GENOMIC DNA]</scope>
    <source>
        <tissue evidence="1">Muscle</tissue>
    </source>
</reference>